<keyword evidence="1" id="KW-0472">Membrane</keyword>
<keyword evidence="1" id="KW-1133">Transmembrane helix</keyword>
<keyword evidence="3" id="KW-1185">Reference proteome</keyword>
<evidence type="ECO:0000313" key="2">
    <source>
        <dbReference type="EMBL" id="GIY64252.1"/>
    </source>
</evidence>
<sequence length="126" mass="14539">MFFTKKTVKEKDKKIAADEAEASIGPTPDVGCAICQLWMALSFERHWKKEHYFKIFLLGRFCLDSILSRWTYLCLCGTVIIFVSAVGTQFLHNTEGTSNRKSFFSFILFLPEMTVVWIVDSFFMSV</sequence>
<feature type="transmembrane region" description="Helical" evidence="1">
    <location>
        <begin position="103"/>
        <end position="123"/>
    </location>
</feature>
<name>A0AAV4V1Y8_9ARAC</name>
<dbReference type="Proteomes" id="UP001054837">
    <property type="component" value="Unassembled WGS sequence"/>
</dbReference>
<comment type="caution">
    <text evidence="2">The sequence shown here is derived from an EMBL/GenBank/DDBJ whole genome shotgun (WGS) entry which is preliminary data.</text>
</comment>
<feature type="transmembrane region" description="Helical" evidence="1">
    <location>
        <begin position="70"/>
        <end position="91"/>
    </location>
</feature>
<dbReference type="AlphaFoldDB" id="A0AAV4V1Y8"/>
<proteinExistence type="predicted"/>
<accession>A0AAV4V1Y8</accession>
<evidence type="ECO:0000313" key="3">
    <source>
        <dbReference type="Proteomes" id="UP001054837"/>
    </source>
</evidence>
<organism evidence="2 3">
    <name type="scientific">Caerostris darwini</name>
    <dbReference type="NCBI Taxonomy" id="1538125"/>
    <lineage>
        <taxon>Eukaryota</taxon>
        <taxon>Metazoa</taxon>
        <taxon>Ecdysozoa</taxon>
        <taxon>Arthropoda</taxon>
        <taxon>Chelicerata</taxon>
        <taxon>Arachnida</taxon>
        <taxon>Araneae</taxon>
        <taxon>Araneomorphae</taxon>
        <taxon>Entelegynae</taxon>
        <taxon>Araneoidea</taxon>
        <taxon>Araneidae</taxon>
        <taxon>Caerostris</taxon>
    </lineage>
</organism>
<keyword evidence="1" id="KW-0812">Transmembrane</keyword>
<protein>
    <submittedName>
        <fullName evidence="2">Uncharacterized protein</fullName>
    </submittedName>
</protein>
<gene>
    <name evidence="2" type="ORF">CDAR_535441</name>
</gene>
<dbReference type="EMBL" id="BPLQ01012298">
    <property type="protein sequence ID" value="GIY64252.1"/>
    <property type="molecule type" value="Genomic_DNA"/>
</dbReference>
<evidence type="ECO:0000256" key="1">
    <source>
        <dbReference type="SAM" id="Phobius"/>
    </source>
</evidence>
<reference evidence="2 3" key="1">
    <citation type="submission" date="2021-06" db="EMBL/GenBank/DDBJ databases">
        <title>Caerostris darwini draft genome.</title>
        <authorList>
            <person name="Kono N."/>
            <person name="Arakawa K."/>
        </authorList>
    </citation>
    <scope>NUCLEOTIDE SEQUENCE [LARGE SCALE GENOMIC DNA]</scope>
</reference>